<dbReference type="SUPFAM" id="SSF53448">
    <property type="entry name" value="Nucleotide-diphospho-sugar transferases"/>
    <property type="match status" value="1"/>
</dbReference>
<gene>
    <name evidence="3" type="primary">ispD</name>
    <name evidence="3" type="ORF">SLITO_v1c00190</name>
</gene>
<dbReference type="PATRIC" id="fig|216942.3.peg.19"/>
<evidence type="ECO:0000256" key="2">
    <source>
        <dbReference type="ARBA" id="ARBA00022695"/>
    </source>
</evidence>
<name>A0A0K1W0Q1_9MOLU</name>
<dbReference type="InterPro" id="IPR029044">
    <property type="entry name" value="Nucleotide-diphossugar_trans"/>
</dbReference>
<proteinExistence type="predicted"/>
<dbReference type="AlphaFoldDB" id="A0A0K1W0Q1"/>
<evidence type="ECO:0000313" key="4">
    <source>
        <dbReference type="Proteomes" id="UP000067476"/>
    </source>
</evidence>
<dbReference type="Proteomes" id="UP000067476">
    <property type="component" value="Chromosome"/>
</dbReference>
<dbReference type="InterPro" id="IPR050088">
    <property type="entry name" value="IspD/TarI_cytidylyltransf_bact"/>
</dbReference>
<dbReference type="InterPro" id="IPR034683">
    <property type="entry name" value="IspD/TarI"/>
</dbReference>
<dbReference type="PROSITE" id="PS01295">
    <property type="entry name" value="ISPD"/>
    <property type="match status" value="1"/>
</dbReference>
<dbReference type="RefSeq" id="WP_075057788.1">
    <property type="nucleotide sequence ID" value="NZ_CP012357.1"/>
</dbReference>
<organism evidence="3 4">
    <name type="scientific">Spiroplasma litorale</name>
    <dbReference type="NCBI Taxonomy" id="216942"/>
    <lineage>
        <taxon>Bacteria</taxon>
        <taxon>Bacillati</taxon>
        <taxon>Mycoplasmatota</taxon>
        <taxon>Mollicutes</taxon>
        <taxon>Entomoplasmatales</taxon>
        <taxon>Spiroplasmataceae</taxon>
        <taxon>Spiroplasma</taxon>
    </lineage>
</organism>
<evidence type="ECO:0000256" key="1">
    <source>
        <dbReference type="ARBA" id="ARBA00022679"/>
    </source>
</evidence>
<dbReference type="GO" id="GO:0008299">
    <property type="term" value="P:isoprenoid biosynthetic process"/>
    <property type="evidence" value="ECO:0007669"/>
    <property type="project" value="InterPro"/>
</dbReference>
<evidence type="ECO:0000313" key="3">
    <source>
        <dbReference type="EMBL" id="AKX33687.1"/>
    </source>
</evidence>
<dbReference type="CDD" id="cd02516">
    <property type="entry name" value="CDP-ME_synthetase"/>
    <property type="match status" value="1"/>
</dbReference>
<keyword evidence="1 3" id="KW-0808">Transferase</keyword>
<dbReference type="Pfam" id="PF01128">
    <property type="entry name" value="IspD"/>
    <property type="match status" value="1"/>
</dbReference>
<protein>
    <submittedName>
        <fullName evidence="3">2-C-methyl-D-erythritol 4-phosphate cytidylyltransferase</fullName>
    </submittedName>
</protein>
<dbReference type="PANTHER" id="PTHR32125">
    <property type="entry name" value="2-C-METHYL-D-ERYTHRITOL 4-PHOSPHATE CYTIDYLYLTRANSFERASE, CHLOROPLASTIC"/>
    <property type="match status" value="1"/>
</dbReference>
<dbReference type="Gene3D" id="3.90.550.10">
    <property type="entry name" value="Spore Coat Polysaccharide Biosynthesis Protein SpsA, Chain A"/>
    <property type="match status" value="1"/>
</dbReference>
<sequence>MISAIIVANGTSSRFGEENKLLENINGDFVITLAIEKFLKVPSIKEVILVSNDEIFNVINTDNIIKVYGGKTRPESVMAGLKKASQKYVMIHDGARPFVSSSLINKLSKELEKHQVVVPILNITSSLKMYDNNKIKTVNRESFFQTQTPQCFKKDIIINAYENINTKWVDDLQAIEGIDNIDVKLIPGEISNIKITFKKDIIG</sequence>
<reference evidence="3 4" key="1">
    <citation type="journal article" date="2015" name="Genome Announc.">
        <title>Complete Genome Sequence of Spiroplasma litorale TN-1T (DSM 21781), a Bacterium Isolated from a Green-Eyed Horsefly (Tabanus nigrovittatus).</title>
        <authorList>
            <person name="Lo W.S."/>
            <person name="Lai Y.C."/>
            <person name="Lien Y.W."/>
            <person name="Wang T.H."/>
            <person name="Kuo C.H."/>
        </authorList>
    </citation>
    <scope>NUCLEOTIDE SEQUENCE [LARGE SCALE GENOMIC DNA]</scope>
    <source>
        <strain evidence="3 4">TN-1</strain>
    </source>
</reference>
<dbReference type="GO" id="GO:0050518">
    <property type="term" value="F:2-C-methyl-D-erythritol 4-phosphate cytidylyltransferase activity"/>
    <property type="evidence" value="ECO:0007669"/>
    <property type="project" value="TreeGrafter"/>
</dbReference>
<dbReference type="PANTHER" id="PTHR32125:SF4">
    <property type="entry name" value="2-C-METHYL-D-ERYTHRITOL 4-PHOSPHATE CYTIDYLYLTRANSFERASE, CHLOROPLASTIC"/>
    <property type="match status" value="1"/>
</dbReference>
<accession>A0A0K1W0Q1</accession>
<dbReference type="OrthoDB" id="9806837at2"/>
<keyword evidence="4" id="KW-1185">Reference proteome</keyword>
<dbReference type="EMBL" id="CP012357">
    <property type="protein sequence ID" value="AKX33687.1"/>
    <property type="molecule type" value="Genomic_DNA"/>
</dbReference>
<keyword evidence="2 3" id="KW-0548">Nucleotidyltransferase</keyword>
<dbReference type="InterPro" id="IPR018294">
    <property type="entry name" value="ISPD_synthase_CS"/>
</dbReference>
<dbReference type="STRING" id="216942.SLITO_v1c00190"/>
<dbReference type="KEGG" id="sll:SLITO_v1c00190"/>